<dbReference type="Gene3D" id="3.10.100.10">
    <property type="entry name" value="Mannose-Binding Protein A, subunit A"/>
    <property type="match status" value="1"/>
</dbReference>
<dbReference type="SUPFAM" id="SSF56436">
    <property type="entry name" value="C-type lectin-like"/>
    <property type="match status" value="1"/>
</dbReference>
<dbReference type="InterPro" id="IPR016186">
    <property type="entry name" value="C-type_lectin-like/link_sf"/>
</dbReference>
<dbReference type="InterPro" id="IPR016187">
    <property type="entry name" value="CTDL_fold"/>
</dbReference>
<dbReference type="Pfam" id="PF00059">
    <property type="entry name" value="Lectin_C"/>
    <property type="match status" value="1"/>
</dbReference>
<dbReference type="CDD" id="cd00037">
    <property type="entry name" value="CLECT"/>
    <property type="match status" value="1"/>
</dbReference>
<evidence type="ECO:0000259" key="2">
    <source>
        <dbReference type="PROSITE" id="PS50041"/>
    </source>
</evidence>
<dbReference type="InterPro" id="IPR001304">
    <property type="entry name" value="C-type_lectin-like"/>
</dbReference>
<feature type="chain" id="PRO_5035931660" description="C-type lectin domain-containing protein" evidence="1">
    <location>
        <begin position="22"/>
        <end position="196"/>
    </location>
</feature>
<dbReference type="PROSITE" id="PS50041">
    <property type="entry name" value="C_TYPE_LECTIN_2"/>
    <property type="match status" value="1"/>
</dbReference>
<comment type="caution">
    <text evidence="3">The sequence shown here is derived from an EMBL/GenBank/DDBJ whole genome shotgun (WGS) entry which is preliminary data.</text>
</comment>
<gene>
    <name evidence="3" type="ORF">MEDL_7633</name>
</gene>
<sequence>MGLASIITVCIIGLVLKDVIALPCLSVESKTKFQATRKALANLQTSIESRIANLQNDIKNKIKKLDDDMGSLVSDFETTLQADWRTFSKIDDAAENKWLFNNRTKKDDYWMGLTDLKEGEFRWSYDQTKASFKTWYSGYGSKGTSYNCGLMYGNTYAWLDYPCERKFLYVTEVSKMKTLASNKNENNVFEISYLLA</sequence>
<dbReference type="OrthoDB" id="8950604at2759"/>
<proteinExistence type="predicted"/>
<accession>A0A8S3Q8Y5</accession>
<reference evidence="3" key="1">
    <citation type="submission" date="2021-03" db="EMBL/GenBank/DDBJ databases">
        <authorList>
            <person name="Bekaert M."/>
        </authorList>
    </citation>
    <scope>NUCLEOTIDE SEQUENCE</scope>
</reference>
<protein>
    <recommendedName>
        <fullName evidence="2">C-type lectin domain-containing protein</fullName>
    </recommendedName>
</protein>
<feature type="domain" description="C-type lectin" evidence="2">
    <location>
        <begin position="90"/>
        <end position="172"/>
    </location>
</feature>
<keyword evidence="4" id="KW-1185">Reference proteome</keyword>
<evidence type="ECO:0000256" key="1">
    <source>
        <dbReference type="SAM" id="SignalP"/>
    </source>
</evidence>
<dbReference type="AlphaFoldDB" id="A0A8S3Q8Y5"/>
<dbReference type="Proteomes" id="UP000683360">
    <property type="component" value="Unassembled WGS sequence"/>
</dbReference>
<dbReference type="EMBL" id="CAJPWZ010000397">
    <property type="protein sequence ID" value="CAG2192474.1"/>
    <property type="molecule type" value="Genomic_DNA"/>
</dbReference>
<keyword evidence="1" id="KW-0732">Signal</keyword>
<organism evidence="3 4">
    <name type="scientific">Mytilus edulis</name>
    <name type="common">Blue mussel</name>
    <dbReference type="NCBI Taxonomy" id="6550"/>
    <lineage>
        <taxon>Eukaryota</taxon>
        <taxon>Metazoa</taxon>
        <taxon>Spiralia</taxon>
        <taxon>Lophotrochozoa</taxon>
        <taxon>Mollusca</taxon>
        <taxon>Bivalvia</taxon>
        <taxon>Autobranchia</taxon>
        <taxon>Pteriomorphia</taxon>
        <taxon>Mytilida</taxon>
        <taxon>Mytiloidea</taxon>
        <taxon>Mytilidae</taxon>
        <taxon>Mytilinae</taxon>
        <taxon>Mytilus</taxon>
    </lineage>
</organism>
<feature type="signal peptide" evidence="1">
    <location>
        <begin position="1"/>
        <end position="21"/>
    </location>
</feature>
<evidence type="ECO:0000313" key="4">
    <source>
        <dbReference type="Proteomes" id="UP000683360"/>
    </source>
</evidence>
<name>A0A8S3Q8Y5_MYTED</name>
<evidence type="ECO:0000313" key="3">
    <source>
        <dbReference type="EMBL" id="CAG2192474.1"/>
    </source>
</evidence>